<dbReference type="NCBIfam" id="TIGR02669">
    <property type="entry name" value="SpoIID_LytB"/>
    <property type="match status" value="1"/>
</dbReference>
<dbReference type="InterPro" id="IPR013486">
    <property type="entry name" value="SpoIID/LytB"/>
</dbReference>
<protein>
    <submittedName>
        <fullName evidence="3">SpoIID/LytB domain-containing protein</fullName>
    </submittedName>
</protein>
<name>A0A7M2RJS2_9FIRM</name>
<dbReference type="GO" id="GO:0030435">
    <property type="term" value="P:sporulation resulting in formation of a cellular spore"/>
    <property type="evidence" value="ECO:0007669"/>
    <property type="project" value="InterPro"/>
</dbReference>
<gene>
    <name evidence="3" type="ORF">INP51_06020</name>
</gene>
<evidence type="ECO:0000313" key="3">
    <source>
        <dbReference type="EMBL" id="QOV20499.1"/>
    </source>
</evidence>
<organism evidence="3 4">
    <name type="scientific">Blautia liquoris</name>
    <dbReference type="NCBI Taxonomy" id="2779518"/>
    <lineage>
        <taxon>Bacteria</taxon>
        <taxon>Bacillati</taxon>
        <taxon>Bacillota</taxon>
        <taxon>Clostridia</taxon>
        <taxon>Lachnospirales</taxon>
        <taxon>Lachnospiraceae</taxon>
        <taxon>Blautia</taxon>
    </lineage>
</organism>
<dbReference type="EMBL" id="CP063304">
    <property type="protein sequence ID" value="QOV20499.1"/>
    <property type="molecule type" value="Genomic_DNA"/>
</dbReference>
<evidence type="ECO:0000313" key="4">
    <source>
        <dbReference type="Proteomes" id="UP000593601"/>
    </source>
</evidence>
<feature type="compositionally biased region" description="Basic and acidic residues" evidence="1">
    <location>
        <begin position="41"/>
        <end position="60"/>
    </location>
</feature>
<feature type="region of interest" description="Disordered" evidence="1">
    <location>
        <begin position="30"/>
        <end position="70"/>
    </location>
</feature>
<keyword evidence="4" id="KW-1185">Reference proteome</keyword>
<dbReference type="RefSeq" id="WP_193736819.1">
    <property type="nucleotide sequence ID" value="NZ_CP063304.1"/>
</dbReference>
<proteinExistence type="predicted"/>
<dbReference type="InterPro" id="IPR051922">
    <property type="entry name" value="Bact_Sporulation_Assoc"/>
</dbReference>
<dbReference type="PANTHER" id="PTHR30032">
    <property type="entry name" value="N-ACETYLMURAMOYL-L-ALANINE AMIDASE-RELATED"/>
    <property type="match status" value="1"/>
</dbReference>
<dbReference type="Pfam" id="PF08486">
    <property type="entry name" value="SpoIID"/>
    <property type="match status" value="1"/>
</dbReference>
<reference evidence="3 4" key="1">
    <citation type="submission" date="2020-10" db="EMBL/GenBank/DDBJ databases">
        <title>Blautia liquoris sp.nov., isolated from the mud in a fermentation cellar used for the production of Chinese strong-flavoured liquor.</title>
        <authorList>
            <person name="Lu L."/>
        </authorList>
    </citation>
    <scope>NUCLEOTIDE SEQUENCE [LARGE SCALE GENOMIC DNA]</scope>
    <source>
        <strain evidence="3 4">LZLJ-3</strain>
    </source>
</reference>
<evidence type="ECO:0000259" key="2">
    <source>
        <dbReference type="Pfam" id="PF08486"/>
    </source>
</evidence>
<dbReference type="GO" id="GO:0030288">
    <property type="term" value="C:outer membrane-bounded periplasmic space"/>
    <property type="evidence" value="ECO:0007669"/>
    <property type="project" value="TreeGrafter"/>
</dbReference>
<sequence length="451" mass="50095">MKWENILLLLLCVGGLIYSGQIHENNEPAFEKPIKTVSPSRKPDKTKEAVSGEKERKTVSEEGGISDPSLKQPAEKTIRVLIKTQDFEGDYHSGLTLVCNSNTKTEDGSRTFTAGDTISLDMGSDLFDQEGALKLFPEDEKAGFTVTSVKREQGTPTYEGKFEIYRSKEGMLLINVLNLETYLKYVVPSEMPSTYEAEALKAQSVCARTYAYKHMRDTSLANKHADVDDSVSYQVYNNVSRQAVTDQAVDETADQVMMCDGEPITAYFFSTSSGSTSTNEVWSETPEKYLQCVNSGGLESSEPWFRWNVTLPLDYLNHQIEKFNIGTLQAIIILKKSSGGAVDELKLVGSNGEKILDSEYTIRQVLSTKGIPVNRQDGTMTTKMSLMPSAYFTCTPVYEQDQVTGYYFEGGGYGHGVGMSQNGANHLAASGKKWQEILNYFYKEIDLCPIV</sequence>
<evidence type="ECO:0000256" key="1">
    <source>
        <dbReference type="SAM" id="MobiDB-lite"/>
    </source>
</evidence>
<dbReference type="AlphaFoldDB" id="A0A7M2RJS2"/>
<dbReference type="InterPro" id="IPR013693">
    <property type="entry name" value="SpoIID/LytB_N"/>
</dbReference>
<accession>A0A7M2RJS2</accession>
<dbReference type="Proteomes" id="UP000593601">
    <property type="component" value="Chromosome"/>
</dbReference>
<dbReference type="KEGG" id="bliq:INP51_06020"/>
<feature type="domain" description="Sporulation stage II protein D amidase enhancer LytB N-terminal" evidence="2">
    <location>
        <begin position="168"/>
        <end position="258"/>
    </location>
</feature>
<dbReference type="PANTHER" id="PTHR30032:SF4">
    <property type="entry name" value="AMIDASE ENHANCER"/>
    <property type="match status" value="1"/>
</dbReference>